<dbReference type="InterPro" id="IPR000847">
    <property type="entry name" value="LysR_HTH_N"/>
</dbReference>
<gene>
    <name evidence="5" type="ORF">GA838_02125</name>
</gene>
<organism evidence="5 6">
    <name type="scientific">Oenococcus oeni</name>
    <name type="common">Leuconostoc oenos</name>
    <dbReference type="NCBI Taxonomy" id="1247"/>
    <lineage>
        <taxon>Bacteria</taxon>
        <taxon>Bacillati</taxon>
        <taxon>Bacillota</taxon>
        <taxon>Bacilli</taxon>
        <taxon>Lactobacillales</taxon>
        <taxon>Lactobacillaceae</taxon>
        <taxon>Oenococcus</taxon>
    </lineage>
</organism>
<accession>A0A483BLT6</accession>
<dbReference type="SUPFAM" id="SSF53850">
    <property type="entry name" value="Periplasmic binding protein-like II"/>
    <property type="match status" value="1"/>
</dbReference>
<dbReference type="EMBL" id="WERV01000002">
    <property type="protein sequence ID" value="MDV7714580.1"/>
    <property type="molecule type" value="Genomic_DNA"/>
</dbReference>
<dbReference type="SUPFAM" id="SSF46785">
    <property type="entry name" value="Winged helix' DNA-binding domain"/>
    <property type="match status" value="1"/>
</dbReference>
<dbReference type="InterPro" id="IPR036388">
    <property type="entry name" value="WH-like_DNA-bd_sf"/>
</dbReference>
<dbReference type="Gene3D" id="3.40.190.290">
    <property type="match status" value="1"/>
</dbReference>
<dbReference type="PANTHER" id="PTHR30126">
    <property type="entry name" value="HTH-TYPE TRANSCRIPTIONAL REGULATOR"/>
    <property type="match status" value="1"/>
</dbReference>
<keyword evidence="2" id="KW-0805">Transcription regulation</keyword>
<dbReference type="InterPro" id="IPR036390">
    <property type="entry name" value="WH_DNA-bd_sf"/>
</dbReference>
<dbReference type="Pfam" id="PF00126">
    <property type="entry name" value="HTH_1"/>
    <property type="match status" value="1"/>
</dbReference>
<reference evidence="5" key="1">
    <citation type="submission" date="2019-10" db="EMBL/GenBank/DDBJ databases">
        <title>Malate fermentation in French cider.</title>
        <authorList>
            <person name="Cousin F.J."/>
            <person name="Medina Fernandez S."/>
            <person name="Misery B."/>
            <person name="Laplace J.-M."/>
            <person name="Cretenet M."/>
        </authorList>
    </citation>
    <scope>NUCLEOTIDE SEQUENCE</scope>
    <source>
        <strain evidence="5">UCMA15129</strain>
    </source>
</reference>
<sequence>MEGKMFKLLESFIAVYETRNFSKAAEELFLSQPTISVHINQLEKQLDTSLFERNGRTEIRPTENAKRFYPEALKIISNWQRAKEKIADHKMPKSRLKIAASHTTATTLLPKVIKFLSASIDQLQIQVSLHNSDDILEMISQHKINLGLIEKPSTNDAVKRYELMNDQLVLAGDQKSSIWLIRENGSGVYHYTQQYLKENGIIPEQTIRIKSNEIIVATLAKGIGKSIVSKKTLIAGTPFKELGDSFNRSFYLLTPQHEPNKKITSLINKLVKEIIA</sequence>
<dbReference type="Pfam" id="PF03466">
    <property type="entry name" value="LysR_substrate"/>
    <property type="match status" value="1"/>
</dbReference>
<evidence type="ECO:0000313" key="5">
    <source>
        <dbReference type="EMBL" id="MDV7714580.1"/>
    </source>
</evidence>
<dbReference type="FunFam" id="1.10.10.10:FF:000001">
    <property type="entry name" value="LysR family transcriptional regulator"/>
    <property type="match status" value="1"/>
</dbReference>
<proteinExistence type="inferred from homology"/>
<comment type="caution">
    <text evidence="5">The sequence shown here is derived from an EMBL/GenBank/DDBJ whole genome shotgun (WGS) entry which is preliminary data.</text>
</comment>
<dbReference type="RefSeq" id="WP_050498742.1">
    <property type="nucleotide sequence ID" value="NZ_MLOL01000207.1"/>
</dbReference>
<dbReference type="PRINTS" id="PR00039">
    <property type="entry name" value="HTHLYSR"/>
</dbReference>
<dbReference type="AlphaFoldDB" id="A0A483BLT6"/>
<evidence type="ECO:0000313" key="6">
    <source>
        <dbReference type="Proteomes" id="UP001281024"/>
    </source>
</evidence>
<protein>
    <submittedName>
        <fullName evidence="5">LysR family transcriptional regulator</fullName>
    </submittedName>
</protein>
<evidence type="ECO:0000256" key="2">
    <source>
        <dbReference type="ARBA" id="ARBA00023015"/>
    </source>
</evidence>
<name>A0A483BLT6_OENOE</name>
<dbReference type="Gene3D" id="1.10.10.10">
    <property type="entry name" value="Winged helix-like DNA-binding domain superfamily/Winged helix DNA-binding domain"/>
    <property type="match status" value="1"/>
</dbReference>
<evidence type="ECO:0000256" key="4">
    <source>
        <dbReference type="ARBA" id="ARBA00023163"/>
    </source>
</evidence>
<dbReference type="PROSITE" id="PS50931">
    <property type="entry name" value="HTH_LYSR"/>
    <property type="match status" value="1"/>
</dbReference>
<comment type="similarity">
    <text evidence="1">Belongs to the LysR transcriptional regulatory family.</text>
</comment>
<keyword evidence="3" id="KW-0238">DNA-binding</keyword>
<evidence type="ECO:0000256" key="1">
    <source>
        <dbReference type="ARBA" id="ARBA00009437"/>
    </source>
</evidence>
<dbReference type="InterPro" id="IPR005119">
    <property type="entry name" value="LysR_subst-bd"/>
</dbReference>
<dbReference type="Proteomes" id="UP001281024">
    <property type="component" value="Unassembled WGS sequence"/>
</dbReference>
<keyword evidence="4" id="KW-0804">Transcription</keyword>
<evidence type="ECO:0000256" key="3">
    <source>
        <dbReference type="ARBA" id="ARBA00023125"/>
    </source>
</evidence>
<dbReference type="GO" id="GO:0003700">
    <property type="term" value="F:DNA-binding transcription factor activity"/>
    <property type="evidence" value="ECO:0007669"/>
    <property type="project" value="InterPro"/>
</dbReference>
<dbReference type="GO" id="GO:0000976">
    <property type="term" value="F:transcription cis-regulatory region binding"/>
    <property type="evidence" value="ECO:0007669"/>
    <property type="project" value="TreeGrafter"/>
</dbReference>
<dbReference type="PANTHER" id="PTHR30126:SF40">
    <property type="entry name" value="HTH-TYPE TRANSCRIPTIONAL REGULATOR GLTR"/>
    <property type="match status" value="1"/>
</dbReference>